<evidence type="ECO:0000313" key="10">
    <source>
        <dbReference type="Proteomes" id="UP001202827"/>
    </source>
</evidence>
<dbReference type="RefSeq" id="WP_248684929.1">
    <property type="nucleotide sequence ID" value="NZ_JALPRY010000036.1"/>
</dbReference>
<protein>
    <submittedName>
        <fullName evidence="9">Cytochrome P450</fullName>
    </submittedName>
</protein>
<dbReference type="Pfam" id="PF00067">
    <property type="entry name" value="p450"/>
    <property type="match status" value="1"/>
</dbReference>
<dbReference type="InterPro" id="IPR050665">
    <property type="entry name" value="Cytochrome_P450_Monooxygen"/>
</dbReference>
<reference evidence="9 10" key="1">
    <citation type="submission" date="2022-04" db="EMBL/GenBank/DDBJ databases">
        <title>Rhizobium coralii sp. nov., isolated from coral Turbinaria peltata.</title>
        <authorList>
            <person name="Sun H."/>
        </authorList>
    </citation>
    <scope>NUCLEOTIDE SEQUENCE [LARGE SCALE GENOMIC DNA]</scope>
    <source>
        <strain evidence="9 10">NTR19</strain>
    </source>
</reference>
<sequence>MDTLKVLTRIVLPTFGKGVIIRRPAVEGLAERFNLDLTAVRLMQQLRQKHGPAPLLLKIPFRPQLLLLDPRDVELVLSQSPEPFSPATKEKRAALNHLEPGNVLISNPPRRAQTRPYHEAALATSERHHPLACRFQTVIDEEIERITSTHERQELNWPLFATAWFKIVRRLVLGDSAREDKGLTDLLNHLRGRSNWAFFLRKDAKLLKEFRRIVQKYVDRSEAGSLVGFGSKDHLVDLPSQIAQWLFAFDPAGMATFRTLALLATYPEHLAAAQAEASSREIERPLTRACFLEALRLWPTTPAILRETTTEIAAAKVEAGTGLIIFTPFFHRDDANLKCAHRMEPSIWIDGNDALPLNGFIPFSAGPAICPAHNLVPLVATMAIGAVLARASIKLTSPRMDASALPGTLNHFTLKFDAQRSPSPAARTPKALQRPY</sequence>
<dbReference type="Proteomes" id="UP001202827">
    <property type="component" value="Unassembled WGS sequence"/>
</dbReference>
<name>A0ABT0IXS1_9HYPH</name>
<dbReference type="InterPro" id="IPR036396">
    <property type="entry name" value="Cyt_P450_sf"/>
</dbReference>
<keyword evidence="3" id="KW-0812">Transmembrane</keyword>
<gene>
    <name evidence="9" type="ORF">M0654_22085</name>
</gene>
<evidence type="ECO:0000256" key="8">
    <source>
        <dbReference type="ARBA" id="ARBA00023136"/>
    </source>
</evidence>
<evidence type="ECO:0000313" key="9">
    <source>
        <dbReference type="EMBL" id="MCK8782663.1"/>
    </source>
</evidence>
<accession>A0ABT0IXS1</accession>
<evidence type="ECO:0000256" key="7">
    <source>
        <dbReference type="ARBA" id="ARBA00023004"/>
    </source>
</evidence>
<organism evidence="9 10">
    <name type="scientific">Neorhizobium turbinariae</name>
    <dbReference type="NCBI Taxonomy" id="2937795"/>
    <lineage>
        <taxon>Bacteria</taxon>
        <taxon>Pseudomonadati</taxon>
        <taxon>Pseudomonadota</taxon>
        <taxon>Alphaproteobacteria</taxon>
        <taxon>Hyphomicrobiales</taxon>
        <taxon>Rhizobiaceae</taxon>
        <taxon>Rhizobium/Agrobacterium group</taxon>
        <taxon>Neorhizobium</taxon>
    </lineage>
</organism>
<evidence type="ECO:0000256" key="6">
    <source>
        <dbReference type="ARBA" id="ARBA00023002"/>
    </source>
</evidence>
<comment type="subcellular location">
    <subcellularLocation>
        <location evidence="1">Membrane</location>
    </subcellularLocation>
</comment>
<dbReference type="Gene3D" id="1.10.630.10">
    <property type="entry name" value="Cytochrome P450"/>
    <property type="match status" value="1"/>
</dbReference>
<keyword evidence="5" id="KW-1133">Transmembrane helix</keyword>
<dbReference type="SUPFAM" id="SSF48264">
    <property type="entry name" value="Cytochrome P450"/>
    <property type="match status" value="1"/>
</dbReference>
<keyword evidence="4" id="KW-0479">Metal-binding</keyword>
<comment type="caution">
    <text evidence="9">The sequence shown here is derived from an EMBL/GenBank/DDBJ whole genome shotgun (WGS) entry which is preliminary data.</text>
</comment>
<keyword evidence="8" id="KW-0472">Membrane</keyword>
<evidence type="ECO:0000256" key="1">
    <source>
        <dbReference type="ARBA" id="ARBA00004370"/>
    </source>
</evidence>
<dbReference type="EMBL" id="JALPRY010000036">
    <property type="protein sequence ID" value="MCK8782663.1"/>
    <property type="molecule type" value="Genomic_DNA"/>
</dbReference>
<evidence type="ECO:0000256" key="4">
    <source>
        <dbReference type="ARBA" id="ARBA00022723"/>
    </source>
</evidence>
<evidence type="ECO:0000256" key="2">
    <source>
        <dbReference type="ARBA" id="ARBA00022617"/>
    </source>
</evidence>
<keyword evidence="7" id="KW-0408">Iron</keyword>
<proteinExistence type="predicted"/>
<dbReference type="PANTHER" id="PTHR24282:SF211">
    <property type="entry name" value="CYTOCHROME P450-RELATED"/>
    <property type="match status" value="1"/>
</dbReference>
<keyword evidence="2" id="KW-0349">Heme</keyword>
<dbReference type="PANTHER" id="PTHR24282">
    <property type="entry name" value="CYTOCHROME P450 FAMILY MEMBER"/>
    <property type="match status" value="1"/>
</dbReference>
<dbReference type="InterPro" id="IPR001128">
    <property type="entry name" value="Cyt_P450"/>
</dbReference>
<evidence type="ECO:0000256" key="5">
    <source>
        <dbReference type="ARBA" id="ARBA00022989"/>
    </source>
</evidence>
<evidence type="ECO:0000256" key="3">
    <source>
        <dbReference type="ARBA" id="ARBA00022692"/>
    </source>
</evidence>
<keyword evidence="6" id="KW-0560">Oxidoreductase</keyword>
<keyword evidence="10" id="KW-1185">Reference proteome</keyword>